<protein>
    <submittedName>
        <fullName evidence="1">Uncharacterized protein</fullName>
    </submittedName>
</protein>
<comment type="caution">
    <text evidence="1">The sequence shown here is derived from an EMBL/GenBank/DDBJ whole genome shotgun (WGS) entry which is preliminary data.</text>
</comment>
<evidence type="ECO:0000313" key="1">
    <source>
        <dbReference type="EMBL" id="KAG8172201.1"/>
    </source>
</evidence>
<sequence length="21" mass="2314">MLGLTGFHVILVARGRTTNEQ</sequence>
<dbReference type="Proteomes" id="UP000827092">
    <property type="component" value="Unassembled WGS sequence"/>
</dbReference>
<feature type="non-terminal residue" evidence="1">
    <location>
        <position position="21"/>
    </location>
</feature>
<accession>A0AAV6TL39</accession>
<proteinExistence type="predicted"/>
<dbReference type="AlphaFoldDB" id="A0AAV6TL39"/>
<name>A0AAV6TL39_9ARAC</name>
<evidence type="ECO:0000313" key="2">
    <source>
        <dbReference type="Proteomes" id="UP000827092"/>
    </source>
</evidence>
<dbReference type="EMBL" id="JAFNEN010002981">
    <property type="protein sequence ID" value="KAG8172201.1"/>
    <property type="molecule type" value="Genomic_DNA"/>
</dbReference>
<keyword evidence="2" id="KW-1185">Reference proteome</keyword>
<gene>
    <name evidence="1" type="ORF">JTE90_019478</name>
</gene>
<reference evidence="1 2" key="1">
    <citation type="journal article" date="2022" name="Nat. Ecol. Evol.">
        <title>A masculinizing supergene underlies an exaggerated male reproductive morph in a spider.</title>
        <authorList>
            <person name="Hendrickx F."/>
            <person name="De Corte Z."/>
            <person name="Sonet G."/>
            <person name="Van Belleghem S.M."/>
            <person name="Kostlbacher S."/>
            <person name="Vangestel C."/>
        </authorList>
    </citation>
    <scope>NUCLEOTIDE SEQUENCE [LARGE SCALE GENOMIC DNA]</scope>
    <source>
        <strain evidence="1">W744_W776</strain>
    </source>
</reference>
<organism evidence="1 2">
    <name type="scientific">Oedothorax gibbosus</name>
    <dbReference type="NCBI Taxonomy" id="931172"/>
    <lineage>
        <taxon>Eukaryota</taxon>
        <taxon>Metazoa</taxon>
        <taxon>Ecdysozoa</taxon>
        <taxon>Arthropoda</taxon>
        <taxon>Chelicerata</taxon>
        <taxon>Arachnida</taxon>
        <taxon>Araneae</taxon>
        <taxon>Araneomorphae</taxon>
        <taxon>Entelegynae</taxon>
        <taxon>Araneoidea</taxon>
        <taxon>Linyphiidae</taxon>
        <taxon>Erigoninae</taxon>
        <taxon>Oedothorax</taxon>
    </lineage>
</organism>